<dbReference type="EMBL" id="JAAALK010000284">
    <property type="protein sequence ID" value="KAG8068997.1"/>
    <property type="molecule type" value="Genomic_DNA"/>
</dbReference>
<dbReference type="PANTHER" id="PTHR22953">
    <property type="entry name" value="ACID PHOSPHATASE RELATED"/>
    <property type="match status" value="1"/>
</dbReference>
<dbReference type="OrthoDB" id="45007at2759"/>
<keyword evidence="1" id="KW-0732">Signal</keyword>
<gene>
    <name evidence="4" type="ORF">GUJ93_ZPchr0005g14990</name>
</gene>
<reference evidence="4" key="2">
    <citation type="submission" date="2021-02" db="EMBL/GenBank/DDBJ databases">
        <authorList>
            <person name="Kimball J.A."/>
            <person name="Haas M.W."/>
            <person name="Macchietto M."/>
            <person name="Kono T."/>
            <person name="Duquette J."/>
            <person name="Shao M."/>
        </authorList>
    </citation>
    <scope>NUCLEOTIDE SEQUENCE</scope>
    <source>
        <tissue evidence="4">Fresh leaf tissue</tissue>
    </source>
</reference>
<organism evidence="4 5">
    <name type="scientific">Zizania palustris</name>
    <name type="common">Northern wild rice</name>
    <dbReference type="NCBI Taxonomy" id="103762"/>
    <lineage>
        <taxon>Eukaryota</taxon>
        <taxon>Viridiplantae</taxon>
        <taxon>Streptophyta</taxon>
        <taxon>Embryophyta</taxon>
        <taxon>Tracheophyta</taxon>
        <taxon>Spermatophyta</taxon>
        <taxon>Magnoliopsida</taxon>
        <taxon>Liliopsida</taxon>
        <taxon>Poales</taxon>
        <taxon>Poaceae</taxon>
        <taxon>BOP clade</taxon>
        <taxon>Oryzoideae</taxon>
        <taxon>Oryzeae</taxon>
        <taxon>Zizaniinae</taxon>
        <taxon>Zizania</taxon>
    </lineage>
</organism>
<comment type="caution">
    <text evidence="4">The sequence shown here is derived from an EMBL/GenBank/DDBJ whole genome shotgun (WGS) entry which is preliminary data.</text>
</comment>
<evidence type="ECO:0000256" key="1">
    <source>
        <dbReference type="ARBA" id="ARBA00022729"/>
    </source>
</evidence>
<evidence type="ECO:0000313" key="4">
    <source>
        <dbReference type="EMBL" id="KAG8068997.1"/>
    </source>
</evidence>
<reference evidence="4" key="1">
    <citation type="journal article" date="2021" name="bioRxiv">
        <title>Whole Genome Assembly and Annotation of Northern Wild Rice, Zizania palustris L., Supports a Whole Genome Duplication in the Zizania Genus.</title>
        <authorList>
            <person name="Haas M."/>
            <person name="Kono T."/>
            <person name="Macchietto M."/>
            <person name="Millas R."/>
            <person name="McGilp L."/>
            <person name="Shao M."/>
            <person name="Duquette J."/>
            <person name="Hirsch C.N."/>
            <person name="Kimball J."/>
        </authorList>
    </citation>
    <scope>NUCLEOTIDE SEQUENCE</scope>
    <source>
        <tissue evidence="4">Fresh leaf tissue</tissue>
    </source>
</reference>
<feature type="compositionally biased region" description="Basic and acidic residues" evidence="2">
    <location>
        <begin position="108"/>
        <end position="119"/>
    </location>
</feature>
<dbReference type="InterPro" id="IPR039331">
    <property type="entry name" value="PAPs-like"/>
</dbReference>
<dbReference type="Pfam" id="PF14008">
    <property type="entry name" value="Metallophos_C"/>
    <property type="match status" value="1"/>
</dbReference>
<dbReference type="AlphaFoldDB" id="A0A8J5SHJ8"/>
<keyword evidence="5" id="KW-1185">Reference proteome</keyword>
<feature type="domain" description="Purple acid phosphatase C-terminal" evidence="3">
    <location>
        <begin position="161"/>
        <end position="210"/>
    </location>
</feature>
<name>A0A8J5SHJ8_ZIZPA</name>
<feature type="compositionally biased region" description="Basic residues" evidence="2">
    <location>
        <begin position="126"/>
        <end position="139"/>
    </location>
</feature>
<proteinExistence type="predicted"/>
<dbReference type="Proteomes" id="UP000729402">
    <property type="component" value="Unassembled WGS sequence"/>
</dbReference>
<evidence type="ECO:0000313" key="5">
    <source>
        <dbReference type="Proteomes" id="UP000729402"/>
    </source>
</evidence>
<evidence type="ECO:0000256" key="2">
    <source>
        <dbReference type="SAM" id="MobiDB-lite"/>
    </source>
</evidence>
<accession>A0A8J5SHJ8</accession>
<sequence length="238" mass="25263">MEAKIGKLVESVGSFFSGGDTIPWCSRDIIAIHSNVTYSYELKSTEGFAHMALPLVGFAKIAPQASVHSNAPVQGLCPLSRPLASGRRAAPAPTAAAPPGLRGLRPRPRAEGAEGRRAEGTGGGGRARRGGGQRARRGGGQRARGAKAGGRRAGVEGRRRGNIEGIANNFSSPQPPYSAFREASFGHATLEIKNRTHAHYAWHRNHDGAKAVADAVWLTNRYWMPTADDAAVVDHSIF</sequence>
<dbReference type="GO" id="GO:0003993">
    <property type="term" value="F:acid phosphatase activity"/>
    <property type="evidence" value="ECO:0007669"/>
    <property type="project" value="InterPro"/>
</dbReference>
<feature type="region of interest" description="Disordered" evidence="2">
    <location>
        <begin position="84"/>
        <end position="159"/>
    </location>
</feature>
<dbReference type="InterPro" id="IPR025733">
    <property type="entry name" value="PAPs_C"/>
</dbReference>
<dbReference type="PANTHER" id="PTHR22953:SF143">
    <property type="entry name" value="PURPLE ACID PHOSPHATASE"/>
    <property type="match status" value="1"/>
</dbReference>
<feature type="compositionally biased region" description="Gly residues" evidence="2">
    <location>
        <begin position="140"/>
        <end position="152"/>
    </location>
</feature>
<evidence type="ECO:0000259" key="3">
    <source>
        <dbReference type="Pfam" id="PF14008"/>
    </source>
</evidence>
<protein>
    <recommendedName>
        <fullName evidence="3">Purple acid phosphatase C-terminal domain-containing protein</fullName>
    </recommendedName>
</protein>
<feature type="compositionally biased region" description="Low complexity" evidence="2">
    <location>
        <begin position="89"/>
        <end position="103"/>
    </location>
</feature>